<evidence type="ECO:0000259" key="7">
    <source>
        <dbReference type="PROSITE" id="PS50850"/>
    </source>
</evidence>
<evidence type="ECO:0000256" key="4">
    <source>
        <dbReference type="ARBA" id="ARBA00023136"/>
    </source>
</evidence>
<sequence>MLVDFSGSDDPGNPRNWAVPRKITTTILYGLLTMGSTWSSAIYSTAVEQVSQEFDVSKGLSNLGTSLILIGFGTGPMLWSPLSEIYGRKVPVLVPYFVAMCFTVGTGVAADFQTVLVTRFLAGFFGSAPLSITGGVLADMFEPSQRGLALVGYASAVVGGPVFAPVVGSAIVASGIGWRWTQYVTAIYMLIIVSLGALILHESYAPVLLVTKARRLRLSTGEWAYHAAHEEWDPSLQEMTTKFLIRPLQLLGTPVCFLFALHASFVYSIVYLNLGAFPIIFGQMRGWTQVIASTPFLALIVGIIAGAVFNIQSQSFYLKKVASNHGKSCPEARLPPMMAGAAVLTCGLFIMANTADVRFPWIAPIIGATMMGFGFFTIFQAALNYLVDTFPAYAASAVAANTFLRSIMASIFPPITAHLYNRLGVMWATNMLGFIALAMIPIPWLFYFFGDRIRARSKSSWGSRRKY</sequence>
<keyword evidence="2 6" id="KW-0812">Transmembrane</keyword>
<keyword evidence="9" id="KW-1185">Reference proteome</keyword>
<dbReference type="Gene3D" id="1.20.1250.20">
    <property type="entry name" value="MFS general substrate transporter like domains"/>
    <property type="match status" value="1"/>
</dbReference>
<dbReference type="CDD" id="cd17323">
    <property type="entry name" value="MFS_Tpo1_MDR_like"/>
    <property type="match status" value="1"/>
</dbReference>
<accession>A0A9P9IG27</accession>
<dbReference type="GO" id="GO:0022857">
    <property type="term" value="F:transmembrane transporter activity"/>
    <property type="evidence" value="ECO:0007669"/>
    <property type="project" value="InterPro"/>
</dbReference>
<name>A0A9P9IG27_9HYPO</name>
<feature type="transmembrane region" description="Helical" evidence="6">
    <location>
        <begin position="290"/>
        <end position="311"/>
    </location>
</feature>
<feature type="transmembrane region" description="Helical" evidence="6">
    <location>
        <begin position="116"/>
        <end position="138"/>
    </location>
</feature>
<reference evidence="8" key="1">
    <citation type="journal article" date="2021" name="Nat. Commun.">
        <title>Genetic determinants of endophytism in the Arabidopsis root mycobiome.</title>
        <authorList>
            <person name="Mesny F."/>
            <person name="Miyauchi S."/>
            <person name="Thiergart T."/>
            <person name="Pickel B."/>
            <person name="Atanasova L."/>
            <person name="Karlsson M."/>
            <person name="Huettel B."/>
            <person name="Barry K.W."/>
            <person name="Haridas S."/>
            <person name="Chen C."/>
            <person name="Bauer D."/>
            <person name="Andreopoulos W."/>
            <person name="Pangilinan J."/>
            <person name="LaButti K."/>
            <person name="Riley R."/>
            <person name="Lipzen A."/>
            <person name="Clum A."/>
            <person name="Drula E."/>
            <person name="Henrissat B."/>
            <person name="Kohler A."/>
            <person name="Grigoriev I.V."/>
            <person name="Martin F.M."/>
            <person name="Hacquard S."/>
        </authorList>
    </citation>
    <scope>NUCLEOTIDE SEQUENCE</scope>
    <source>
        <strain evidence="8">MPI-CAGE-AT-0147</strain>
    </source>
</reference>
<feature type="transmembrane region" description="Helical" evidence="6">
    <location>
        <begin position="150"/>
        <end position="180"/>
    </location>
</feature>
<keyword evidence="3 6" id="KW-1133">Transmembrane helix</keyword>
<feature type="transmembrane region" description="Helical" evidence="6">
    <location>
        <begin position="248"/>
        <end position="270"/>
    </location>
</feature>
<dbReference type="InterPro" id="IPR020846">
    <property type="entry name" value="MFS_dom"/>
</dbReference>
<evidence type="ECO:0000256" key="5">
    <source>
        <dbReference type="ARBA" id="ARBA00023180"/>
    </source>
</evidence>
<dbReference type="Proteomes" id="UP000738349">
    <property type="component" value="Unassembled WGS sequence"/>
</dbReference>
<dbReference type="InterPro" id="IPR011701">
    <property type="entry name" value="MFS"/>
</dbReference>
<dbReference type="Pfam" id="PF07690">
    <property type="entry name" value="MFS_1"/>
    <property type="match status" value="1"/>
</dbReference>
<dbReference type="AlphaFoldDB" id="A0A9P9IG27"/>
<dbReference type="PANTHER" id="PTHR23502">
    <property type="entry name" value="MAJOR FACILITATOR SUPERFAMILY"/>
    <property type="match status" value="1"/>
</dbReference>
<keyword evidence="5" id="KW-0325">Glycoprotein</keyword>
<organism evidence="8 9">
    <name type="scientific">Dactylonectria macrodidyma</name>
    <dbReference type="NCBI Taxonomy" id="307937"/>
    <lineage>
        <taxon>Eukaryota</taxon>
        <taxon>Fungi</taxon>
        <taxon>Dikarya</taxon>
        <taxon>Ascomycota</taxon>
        <taxon>Pezizomycotina</taxon>
        <taxon>Sordariomycetes</taxon>
        <taxon>Hypocreomycetidae</taxon>
        <taxon>Hypocreales</taxon>
        <taxon>Nectriaceae</taxon>
        <taxon>Dactylonectria</taxon>
    </lineage>
</organism>
<dbReference type="FunFam" id="1.20.1250.20:FF:000011">
    <property type="entry name" value="MFS multidrug transporter, putative"/>
    <property type="match status" value="1"/>
</dbReference>
<dbReference type="GO" id="GO:0005886">
    <property type="term" value="C:plasma membrane"/>
    <property type="evidence" value="ECO:0007669"/>
    <property type="project" value="TreeGrafter"/>
</dbReference>
<evidence type="ECO:0000256" key="1">
    <source>
        <dbReference type="ARBA" id="ARBA00004141"/>
    </source>
</evidence>
<protein>
    <submittedName>
        <fullName evidence="8">Major facilitator superfamily domain-containing protein</fullName>
    </submittedName>
</protein>
<dbReference type="SUPFAM" id="SSF103473">
    <property type="entry name" value="MFS general substrate transporter"/>
    <property type="match status" value="1"/>
</dbReference>
<dbReference type="InterPro" id="IPR036259">
    <property type="entry name" value="MFS_trans_sf"/>
</dbReference>
<comment type="subcellular location">
    <subcellularLocation>
        <location evidence="1">Membrane</location>
        <topology evidence="1">Multi-pass membrane protein</topology>
    </subcellularLocation>
</comment>
<evidence type="ECO:0000256" key="3">
    <source>
        <dbReference type="ARBA" id="ARBA00022989"/>
    </source>
</evidence>
<evidence type="ECO:0000313" key="8">
    <source>
        <dbReference type="EMBL" id="KAH7120633.1"/>
    </source>
</evidence>
<proteinExistence type="predicted"/>
<dbReference type="EMBL" id="JAGMUV010000025">
    <property type="protein sequence ID" value="KAH7120633.1"/>
    <property type="molecule type" value="Genomic_DNA"/>
</dbReference>
<feature type="transmembrane region" description="Helical" evidence="6">
    <location>
        <begin position="361"/>
        <end position="383"/>
    </location>
</feature>
<keyword evidence="4 6" id="KW-0472">Membrane</keyword>
<evidence type="ECO:0000313" key="9">
    <source>
        <dbReference type="Proteomes" id="UP000738349"/>
    </source>
</evidence>
<dbReference type="OrthoDB" id="9986881at2759"/>
<dbReference type="PROSITE" id="PS50850">
    <property type="entry name" value="MFS"/>
    <property type="match status" value="1"/>
</dbReference>
<comment type="caution">
    <text evidence="8">The sequence shown here is derived from an EMBL/GenBank/DDBJ whole genome shotgun (WGS) entry which is preliminary data.</text>
</comment>
<feature type="domain" description="Major facilitator superfamily (MFS) profile" evidence="7">
    <location>
        <begin position="23"/>
        <end position="453"/>
    </location>
</feature>
<gene>
    <name evidence="8" type="ORF">EDB81DRAFT_667131</name>
</gene>
<feature type="transmembrane region" description="Helical" evidence="6">
    <location>
        <begin position="63"/>
        <end position="80"/>
    </location>
</feature>
<feature type="transmembrane region" description="Helical" evidence="6">
    <location>
        <begin position="332"/>
        <end position="355"/>
    </location>
</feature>
<dbReference type="PANTHER" id="PTHR23502:SF59">
    <property type="entry name" value="MULTIDRUG TRANSPORTER, PUTATIVE (AFU_ORTHOLOGUE AFUA_1G10370)-RELATED"/>
    <property type="match status" value="1"/>
</dbReference>
<evidence type="ECO:0000256" key="2">
    <source>
        <dbReference type="ARBA" id="ARBA00022692"/>
    </source>
</evidence>
<feature type="transmembrane region" description="Helical" evidence="6">
    <location>
        <begin position="92"/>
        <end position="110"/>
    </location>
</feature>
<feature type="transmembrane region" description="Helical" evidence="6">
    <location>
        <begin position="424"/>
        <end position="449"/>
    </location>
</feature>
<feature type="transmembrane region" description="Helical" evidence="6">
    <location>
        <begin position="186"/>
        <end position="210"/>
    </location>
</feature>
<evidence type="ECO:0000256" key="6">
    <source>
        <dbReference type="SAM" id="Phobius"/>
    </source>
</evidence>
<feature type="transmembrane region" description="Helical" evidence="6">
    <location>
        <begin position="390"/>
        <end position="412"/>
    </location>
</feature>